<evidence type="ECO:0000313" key="1">
    <source>
        <dbReference type="EMBL" id="CAB4137223.1"/>
    </source>
</evidence>
<reference evidence="1" key="1">
    <citation type="submission" date="2020-04" db="EMBL/GenBank/DDBJ databases">
        <authorList>
            <person name="Chiriac C."/>
            <person name="Salcher M."/>
            <person name="Ghai R."/>
            <person name="Kavagutti S V."/>
        </authorList>
    </citation>
    <scope>NUCLEOTIDE SEQUENCE</scope>
</reference>
<sequence length="142" mass="15982">MKGELNEKQLLFCKYYVSKDFFGSGVESYAAAYGLDLENQKDYNTSKVNASKLLTNTNILSRINEELDAAGLNDNFVDKQLLFAITQNADLSSKVRAIQEYNKLKQRIIEKLETKNDNKIIVEYVSQSPASETSHESGESQA</sequence>
<dbReference type="EMBL" id="LR796337">
    <property type="protein sequence ID" value="CAB4137223.1"/>
    <property type="molecule type" value="Genomic_DNA"/>
</dbReference>
<accession>A0A6J5LVV1</accession>
<protein>
    <recommendedName>
        <fullName evidence="2">Terminase small subunit</fullName>
    </recommendedName>
</protein>
<gene>
    <name evidence="1" type="ORF">UFOVP318_15</name>
</gene>
<evidence type="ECO:0008006" key="2">
    <source>
        <dbReference type="Google" id="ProtNLM"/>
    </source>
</evidence>
<name>A0A6J5LVV1_9CAUD</name>
<dbReference type="Gene3D" id="1.10.10.1400">
    <property type="entry name" value="Terminase, small subunit, N-terminal DNA-binding domain, HTH motif"/>
    <property type="match status" value="1"/>
</dbReference>
<dbReference type="InterPro" id="IPR038713">
    <property type="entry name" value="Terminase_Gp1_N_sf"/>
</dbReference>
<organism evidence="1">
    <name type="scientific">uncultured Caudovirales phage</name>
    <dbReference type="NCBI Taxonomy" id="2100421"/>
    <lineage>
        <taxon>Viruses</taxon>
        <taxon>Duplodnaviria</taxon>
        <taxon>Heunggongvirae</taxon>
        <taxon>Uroviricota</taxon>
        <taxon>Caudoviricetes</taxon>
        <taxon>Peduoviridae</taxon>
        <taxon>Maltschvirus</taxon>
        <taxon>Maltschvirus maltsch</taxon>
    </lineage>
</organism>
<proteinExistence type="predicted"/>